<keyword evidence="5 8" id="KW-0406">Ion transport</keyword>
<feature type="transmembrane region" description="Helical" evidence="8">
    <location>
        <begin position="46"/>
        <end position="67"/>
    </location>
</feature>
<evidence type="ECO:0000256" key="4">
    <source>
        <dbReference type="ARBA" id="ARBA00022989"/>
    </source>
</evidence>
<comment type="function">
    <text evidence="8">Probably functions as a manganese efflux pump.</text>
</comment>
<feature type="transmembrane region" description="Helical" evidence="8">
    <location>
        <begin position="12"/>
        <end position="34"/>
    </location>
</feature>
<sequence length="189" mass="19546">MEWMMHGGEFITLLLMALALGMDAFSLGLGMGMLQLRGREITRISLTIGLFHVLMPLLGMAAGIYLARVVGDVTRWAGAGLLIGLGVHMVWNSFAGGDESDGRRAASKTVGIGLILFALSVSLDSLSVGFSLGTFGANVGLAVALFGICGAMMAAMGLTIGSKASHLFGEYGEAIGGAVLMAFGIKFLL</sequence>
<comment type="caution">
    <text evidence="9">The sequence shown here is derived from an EMBL/GenBank/DDBJ whole genome shotgun (WGS) entry which is preliminary data.</text>
</comment>
<organism evidence="9 10">
    <name type="scientific">Tumebacillus lacus</name>
    <dbReference type="NCBI Taxonomy" id="2995335"/>
    <lineage>
        <taxon>Bacteria</taxon>
        <taxon>Bacillati</taxon>
        <taxon>Bacillota</taxon>
        <taxon>Bacilli</taxon>
        <taxon>Bacillales</taxon>
        <taxon>Alicyclobacillaceae</taxon>
        <taxon>Tumebacillus</taxon>
    </lineage>
</organism>
<accession>A0ABT3WY14</accession>
<evidence type="ECO:0000256" key="2">
    <source>
        <dbReference type="ARBA" id="ARBA00022475"/>
    </source>
</evidence>
<keyword evidence="7 8" id="KW-0464">Manganese</keyword>
<keyword evidence="6 8" id="KW-0472">Membrane</keyword>
<dbReference type="HAMAP" id="MF_01521">
    <property type="entry name" value="MntP_pump"/>
    <property type="match status" value="1"/>
</dbReference>
<proteinExistence type="inferred from homology"/>
<dbReference type="InterPro" id="IPR003810">
    <property type="entry name" value="Mntp/YtaF"/>
</dbReference>
<feature type="transmembrane region" description="Helical" evidence="8">
    <location>
        <begin position="73"/>
        <end position="91"/>
    </location>
</feature>
<keyword evidence="4 8" id="KW-1133">Transmembrane helix</keyword>
<feature type="transmembrane region" description="Helical" evidence="8">
    <location>
        <begin position="139"/>
        <end position="159"/>
    </location>
</feature>
<name>A0ABT3WY14_9BACL</name>
<dbReference type="PANTHER" id="PTHR35529">
    <property type="entry name" value="MANGANESE EFFLUX PUMP MNTP-RELATED"/>
    <property type="match status" value="1"/>
</dbReference>
<reference evidence="9 10" key="1">
    <citation type="submission" date="2022-11" db="EMBL/GenBank/DDBJ databases">
        <title>Study of microbial diversity in lake waters.</title>
        <authorList>
            <person name="Zhang J."/>
        </authorList>
    </citation>
    <scope>NUCLEOTIDE SEQUENCE [LARGE SCALE GENOMIC DNA]</scope>
    <source>
        <strain evidence="9 10">DT12</strain>
    </source>
</reference>
<dbReference type="Proteomes" id="UP001208017">
    <property type="component" value="Unassembled WGS sequence"/>
</dbReference>
<evidence type="ECO:0000256" key="8">
    <source>
        <dbReference type="HAMAP-Rule" id="MF_01521"/>
    </source>
</evidence>
<gene>
    <name evidence="8" type="primary">mntP</name>
    <name evidence="9" type="ORF">OS242_06280</name>
</gene>
<dbReference type="Pfam" id="PF02659">
    <property type="entry name" value="Mntp"/>
    <property type="match status" value="1"/>
</dbReference>
<keyword evidence="3 8" id="KW-0812">Transmembrane</keyword>
<evidence type="ECO:0000256" key="1">
    <source>
        <dbReference type="ARBA" id="ARBA00022448"/>
    </source>
</evidence>
<keyword evidence="1 8" id="KW-0813">Transport</keyword>
<keyword evidence="10" id="KW-1185">Reference proteome</keyword>
<dbReference type="PANTHER" id="PTHR35529:SF1">
    <property type="entry name" value="MANGANESE EFFLUX PUMP MNTP-RELATED"/>
    <property type="match status" value="1"/>
</dbReference>
<evidence type="ECO:0000256" key="7">
    <source>
        <dbReference type="ARBA" id="ARBA00023211"/>
    </source>
</evidence>
<dbReference type="InterPro" id="IPR022929">
    <property type="entry name" value="Put_MntP"/>
</dbReference>
<dbReference type="EMBL" id="JAPMLT010000002">
    <property type="protein sequence ID" value="MCX7569564.1"/>
    <property type="molecule type" value="Genomic_DNA"/>
</dbReference>
<feature type="transmembrane region" description="Helical" evidence="8">
    <location>
        <begin position="171"/>
        <end position="188"/>
    </location>
</feature>
<evidence type="ECO:0000256" key="6">
    <source>
        <dbReference type="ARBA" id="ARBA00023136"/>
    </source>
</evidence>
<evidence type="ECO:0000313" key="10">
    <source>
        <dbReference type="Proteomes" id="UP001208017"/>
    </source>
</evidence>
<comment type="similarity">
    <text evidence="8">Belongs to the MntP (TC 9.B.29) family.</text>
</comment>
<evidence type="ECO:0000256" key="5">
    <source>
        <dbReference type="ARBA" id="ARBA00023065"/>
    </source>
</evidence>
<dbReference type="RefSeq" id="WP_267150801.1">
    <property type="nucleotide sequence ID" value="NZ_JAPMLT010000002.1"/>
</dbReference>
<feature type="transmembrane region" description="Helical" evidence="8">
    <location>
        <begin position="112"/>
        <end position="133"/>
    </location>
</feature>
<keyword evidence="2 8" id="KW-1003">Cell membrane</keyword>
<evidence type="ECO:0000256" key="3">
    <source>
        <dbReference type="ARBA" id="ARBA00022692"/>
    </source>
</evidence>
<comment type="subcellular location">
    <subcellularLocation>
        <location evidence="8">Cell membrane</location>
        <topology evidence="8">Multi-pass membrane protein</topology>
    </subcellularLocation>
</comment>
<protein>
    <recommendedName>
        <fullName evidence="8">Putative manganese efflux pump MntP</fullName>
    </recommendedName>
</protein>
<evidence type="ECO:0000313" key="9">
    <source>
        <dbReference type="EMBL" id="MCX7569564.1"/>
    </source>
</evidence>